<dbReference type="STRING" id="1470434.AZF00_12200"/>
<evidence type="ECO:0000313" key="5">
    <source>
        <dbReference type="Proteomes" id="UP000074119"/>
    </source>
</evidence>
<dbReference type="Pfam" id="PF08338">
    <property type="entry name" value="DUF1731"/>
    <property type="match status" value="1"/>
</dbReference>
<evidence type="ECO:0000313" key="4">
    <source>
        <dbReference type="EMBL" id="AMO69016.1"/>
    </source>
</evidence>
<accession>A0A127M724</accession>
<feature type="domain" description="NAD-dependent epimerase/dehydratase" evidence="2">
    <location>
        <begin position="4"/>
        <end position="212"/>
    </location>
</feature>
<dbReference type="NCBIfam" id="TIGR01777">
    <property type="entry name" value="yfcH"/>
    <property type="match status" value="1"/>
</dbReference>
<dbReference type="InterPro" id="IPR013549">
    <property type="entry name" value="DUF1731"/>
</dbReference>
<protein>
    <submittedName>
        <fullName evidence="4">Epimerase</fullName>
    </submittedName>
</protein>
<dbReference type="InterPro" id="IPR010099">
    <property type="entry name" value="SDR39U1"/>
</dbReference>
<dbReference type="CDD" id="cd05242">
    <property type="entry name" value="SDR_a8"/>
    <property type="match status" value="1"/>
</dbReference>
<dbReference type="EMBL" id="CP014544">
    <property type="protein sequence ID" value="AMO69016.1"/>
    <property type="molecule type" value="Genomic_DNA"/>
</dbReference>
<reference evidence="4 5" key="1">
    <citation type="submission" date="2015-12" db="EMBL/GenBank/DDBJ databases">
        <authorList>
            <person name="Shamseldin A."/>
            <person name="Moawad H."/>
            <person name="Abd El-Rahim W.M."/>
            <person name="Sadowsky M.J."/>
        </authorList>
    </citation>
    <scope>NUCLEOTIDE SEQUENCE [LARGE SCALE GENOMIC DNA]</scope>
    <source>
        <strain evidence="4 5">SM2</strain>
    </source>
</reference>
<evidence type="ECO:0000259" key="2">
    <source>
        <dbReference type="Pfam" id="PF01370"/>
    </source>
</evidence>
<sequence length="295" mass="31993">MNFLITGGTGFIGSALCAHLRQQGHYIVIKTRQPELITDNMAGVKRLSEISSDVSFDVVINLAGEPIADKRWSVSQKQQLVDSRIAVTDEIVTYLSDAKIKPAVFISASAIGYYGTGVTDGVIDESCAGDDSFSSRLCAQWEASAVAAEALGVRTCVLRIGIVLGRKGGALQKMIPPFSVGVGGRIGTGKQWMPWIHLQDLIGIVDHCIENKRIQGPVNCTAPNPVRNKDFTTTLGKCLNRPSILPMPSFVINLLMGEMGRELLLAGQQVRPVKLEQLGFKFKYEYLETALASVL</sequence>
<evidence type="ECO:0000259" key="3">
    <source>
        <dbReference type="Pfam" id="PF08338"/>
    </source>
</evidence>
<evidence type="ECO:0000256" key="1">
    <source>
        <dbReference type="ARBA" id="ARBA00009353"/>
    </source>
</evidence>
<feature type="domain" description="DUF1731" evidence="3">
    <location>
        <begin position="247"/>
        <end position="293"/>
    </location>
</feature>
<dbReference type="InterPro" id="IPR001509">
    <property type="entry name" value="Epimerase_deHydtase"/>
</dbReference>
<dbReference type="SUPFAM" id="SSF51735">
    <property type="entry name" value="NAD(P)-binding Rossmann-fold domains"/>
    <property type="match status" value="1"/>
</dbReference>
<dbReference type="AlphaFoldDB" id="A0A127M724"/>
<dbReference type="KEGG" id="zal:AZF00_12200"/>
<organism evidence="4 5">
    <name type="scientific">Zhongshania aliphaticivorans</name>
    <dbReference type="NCBI Taxonomy" id="1470434"/>
    <lineage>
        <taxon>Bacteria</taxon>
        <taxon>Pseudomonadati</taxon>
        <taxon>Pseudomonadota</taxon>
        <taxon>Gammaproteobacteria</taxon>
        <taxon>Cellvibrionales</taxon>
        <taxon>Spongiibacteraceae</taxon>
        <taxon>Zhongshania</taxon>
    </lineage>
</organism>
<dbReference type="PANTHER" id="PTHR11092:SF0">
    <property type="entry name" value="EPIMERASE FAMILY PROTEIN SDR39U1"/>
    <property type="match status" value="1"/>
</dbReference>
<dbReference type="InterPro" id="IPR036291">
    <property type="entry name" value="NAD(P)-bd_dom_sf"/>
</dbReference>
<dbReference type="RefSeq" id="WP_008248953.1">
    <property type="nucleotide sequence ID" value="NZ_CP014544.1"/>
</dbReference>
<proteinExistence type="inferred from homology"/>
<dbReference type="Pfam" id="PF01370">
    <property type="entry name" value="Epimerase"/>
    <property type="match status" value="1"/>
</dbReference>
<dbReference type="Gene3D" id="3.40.50.720">
    <property type="entry name" value="NAD(P)-binding Rossmann-like Domain"/>
    <property type="match status" value="1"/>
</dbReference>
<gene>
    <name evidence="4" type="ORF">AZF00_12200</name>
</gene>
<dbReference type="Proteomes" id="UP000074119">
    <property type="component" value="Chromosome"/>
</dbReference>
<dbReference type="PANTHER" id="PTHR11092">
    <property type="entry name" value="SUGAR NUCLEOTIDE EPIMERASE RELATED"/>
    <property type="match status" value="1"/>
</dbReference>
<comment type="similarity">
    <text evidence="1">Belongs to the NAD(P)-dependent epimerase/dehydratase family. SDR39U1 subfamily.</text>
</comment>
<name>A0A127M724_9GAMM</name>